<dbReference type="Proteomes" id="UP000319148">
    <property type="component" value="Unassembled WGS sequence"/>
</dbReference>
<dbReference type="PANTHER" id="PTHR40547:SF1">
    <property type="entry name" value="SLL0298 PROTEIN"/>
    <property type="match status" value="1"/>
</dbReference>
<keyword evidence="1" id="KW-0472">Membrane</keyword>
<sequence length="183" mass="20301">MHHRLARIPGTSYALAAGFASGAAISFTPFVGLHFILAAIFAWIIRGNILTSAMGTVVGNPWTFPVIWVATYETGSWLLGWEPKDNMWGGMMEAADHVTFGSLFVDPLKALEPIAPYFHSVFLPMLLGGIVLGAIAWGVVYWPIYKLVSEYKRKRFEKRMKALERKIATSGHSDLGEEGKTIW</sequence>
<dbReference type="InterPro" id="IPR018639">
    <property type="entry name" value="DUF2062"/>
</dbReference>
<dbReference type="PANTHER" id="PTHR40547">
    <property type="entry name" value="SLL0298 PROTEIN"/>
    <property type="match status" value="1"/>
</dbReference>
<dbReference type="EMBL" id="VFIY01000004">
    <property type="protein sequence ID" value="TPD62620.1"/>
    <property type="molecule type" value="Genomic_DNA"/>
</dbReference>
<gene>
    <name evidence="3" type="ORF">FIV46_00625</name>
</gene>
<evidence type="ECO:0000259" key="2">
    <source>
        <dbReference type="Pfam" id="PF09835"/>
    </source>
</evidence>
<dbReference type="Pfam" id="PF09835">
    <property type="entry name" value="DUF2062"/>
    <property type="match status" value="1"/>
</dbReference>
<organism evidence="3 4">
    <name type="scientific">Emcibacter nanhaiensis</name>
    <dbReference type="NCBI Taxonomy" id="1505037"/>
    <lineage>
        <taxon>Bacteria</taxon>
        <taxon>Pseudomonadati</taxon>
        <taxon>Pseudomonadota</taxon>
        <taxon>Alphaproteobacteria</taxon>
        <taxon>Emcibacterales</taxon>
        <taxon>Emcibacteraceae</taxon>
        <taxon>Emcibacter</taxon>
    </lineage>
</organism>
<accession>A0A501PQ16</accession>
<evidence type="ECO:0000313" key="3">
    <source>
        <dbReference type="EMBL" id="TPD62620.1"/>
    </source>
</evidence>
<evidence type="ECO:0000256" key="1">
    <source>
        <dbReference type="SAM" id="Phobius"/>
    </source>
</evidence>
<feature type="domain" description="DUF2062" evidence="2">
    <location>
        <begin position="3"/>
        <end position="155"/>
    </location>
</feature>
<comment type="caution">
    <text evidence="3">The sequence shown here is derived from an EMBL/GenBank/DDBJ whole genome shotgun (WGS) entry which is preliminary data.</text>
</comment>
<proteinExistence type="predicted"/>
<feature type="transmembrane region" description="Helical" evidence="1">
    <location>
        <begin position="121"/>
        <end position="145"/>
    </location>
</feature>
<evidence type="ECO:0000313" key="4">
    <source>
        <dbReference type="Proteomes" id="UP000319148"/>
    </source>
</evidence>
<feature type="transmembrane region" description="Helical" evidence="1">
    <location>
        <begin position="12"/>
        <end position="45"/>
    </location>
</feature>
<name>A0A501PQ16_9PROT</name>
<keyword evidence="1" id="KW-0812">Transmembrane</keyword>
<keyword evidence="4" id="KW-1185">Reference proteome</keyword>
<reference evidence="4" key="1">
    <citation type="submission" date="2019-06" db="EMBL/GenBank/DDBJ databases">
        <title>The complete genome of Emcibacter congregatus ZYLT.</title>
        <authorList>
            <person name="Zhao Z."/>
        </authorList>
    </citation>
    <scope>NUCLEOTIDE SEQUENCE [LARGE SCALE GENOMIC DNA]</scope>
    <source>
        <strain evidence="4">MCCC 1A06723</strain>
    </source>
</reference>
<keyword evidence="1" id="KW-1133">Transmembrane helix</keyword>
<dbReference type="AlphaFoldDB" id="A0A501PQ16"/>
<protein>
    <submittedName>
        <fullName evidence="3">DUF2062 domain-containing protein</fullName>
    </submittedName>
</protein>